<evidence type="ECO:0000313" key="8">
    <source>
        <dbReference type="Proteomes" id="UP000266327"/>
    </source>
</evidence>
<dbReference type="PROSITE" id="PS50112">
    <property type="entry name" value="PAS"/>
    <property type="match status" value="1"/>
</dbReference>
<name>A0A3A3GIY8_9BURK</name>
<dbReference type="RefSeq" id="WP_119784354.1">
    <property type="nucleotide sequence ID" value="NZ_QYUQ01000002.1"/>
</dbReference>
<dbReference type="Gene3D" id="3.30.70.270">
    <property type="match status" value="1"/>
</dbReference>
<gene>
    <name evidence="7" type="ORF">D3878_04280</name>
</gene>
<keyword evidence="2" id="KW-0472">Membrane</keyword>
<dbReference type="GO" id="GO:0071111">
    <property type="term" value="F:cyclic-guanylate-specific phosphodiesterase activity"/>
    <property type="evidence" value="ECO:0007669"/>
    <property type="project" value="UniProtKB-EC"/>
</dbReference>
<dbReference type="Gene3D" id="3.20.20.450">
    <property type="entry name" value="EAL domain"/>
    <property type="match status" value="1"/>
</dbReference>
<dbReference type="AlphaFoldDB" id="A0A3A3GIY8"/>
<dbReference type="FunFam" id="3.30.70.270:FF:000001">
    <property type="entry name" value="Diguanylate cyclase domain protein"/>
    <property type="match status" value="1"/>
</dbReference>
<dbReference type="CDD" id="cd01949">
    <property type="entry name" value="GGDEF"/>
    <property type="match status" value="1"/>
</dbReference>
<feature type="domain" description="PAS" evidence="3">
    <location>
        <begin position="182"/>
        <end position="252"/>
    </location>
</feature>
<dbReference type="InterPro" id="IPR035965">
    <property type="entry name" value="PAS-like_dom_sf"/>
</dbReference>
<protein>
    <submittedName>
        <fullName evidence="7">Phosphodiesterase</fullName>
    </submittedName>
</protein>
<keyword evidence="8" id="KW-1185">Reference proteome</keyword>
<dbReference type="PROSITE" id="PS50887">
    <property type="entry name" value="GGDEF"/>
    <property type="match status" value="1"/>
</dbReference>
<dbReference type="SMART" id="SM00052">
    <property type="entry name" value="EAL"/>
    <property type="match status" value="1"/>
</dbReference>
<evidence type="ECO:0000259" key="4">
    <source>
        <dbReference type="PROSITE" id="PS50113"/>
    </source>
</evidence>
<dbReference type="PANTHER" id="PTHR44757:SF2">
    <property type="entry name" value="BIOFILM ARCHITECTURE MAINTENANCE PROTEIN MBAA"/>
    <property type="match status" value="1"/>
</dbReference>
<dbReference type="InterPro" id="IPR000700">
    <property type="entry name" value="PAS-assoc_C"/>
</dbReference>
<evidence type="ECO:0000256" key="2">
    <source>
        <dbReference type="SAM" id="Phobius"/>
    </source>
</evidence>
<feature type="domain" description="GGDEF" evidence="6">
    <location>
        <begin position="339"/>
        <end position="470"/>
    </location>
</feature>
<dbReference type="NCBIfam" id="TIGR00254">
    <property type="entry name" value="GGDEF"/>
    <property type="match status" value="1"/>
</dbReference>
<comment type="caution">
    <text evidence="7">The sequence shown here is derived from an EMBL/GenBank/DDBJ whole genome shotgun (WGS) entry which is preliminary data.</text>
</comment>
<comment type="catalytic activity">
    <reaction evidence="1">
        <text>3',3'-c-di-GMP + H2O = 5'-phosphoguanylyl(3'-&gt;5')guanosine + H(+)</text>
        <dbReference type="Rhea" id="RHEA:24902"/>
        <dbReference type="ChEBI" id="CHEBI:15377"/>
        <dbReference type="ChEBI" id="CHEBI:15378"/>
        <dbReference type="ChEBI" id="CHEBI:58754"/>
        <dbReference type="ChEBI" id="CHEBI:58805"/>
        <dbReference type="EC" id="3.1.4.52"/>
    </reaction>
    <physiologicalReaction direction="left-to-right" evidence="1">
        <dbReference type="Rhea" id="RHEA:24903"/>
    </physiologicalReaction>
</comment>
<dbReference type="SUPFAM" id="SSF55073">
    <property type="entry name" value="Nucleotide cyclase"/>
    <property type="match status" value="1"/>
</dbReference>
<dbReference type="InterPro" id="IPR013655">
    <property type="entry name" value="PAS_fold_3"/>
</dbReference>
<dbReference type="SMART" id="SM00091">
    <property type="entry name" value="PAS"/>
    <property type="match status" value="1"/>
</dbReference>
<dbReference type="SMART" id="SM00267">
    <property type="entry name" value="GGDEF"/>
    <property type="match status" value="1"/>
</dbReference>
<dbReference type="PANTHER" id="PTHR44757">
    <property type="entry name" value="DIGUANYLATE CYCLASE DGCP"/>
    <property type="match status" value="1"/>
</dbReference>
<evidence type="ECO:0000313" key="7">
    <source>
        <dbReference type="EMBL" id="RJG00900.1"/>
    </source>
</evidence>
<dbReference type="SUPFAM" id="SSF141868">
    <property type="entry name" value="EAL domain-like"/>
    <property type="match status" value="1"/>
</dbReference>
<feature type="transmembrane region" description="Helical" evidence="2">
    <location>
        <begin position="107"/>
        <end position="136"/>
    </location>
</feature>
<dbReference type="InterPro" id="IPR000014">
    <property type="entry name" value="PAS"/>
</dbReference>
<feature type="transmembrane region" description="Helical" evidence="2">
    <location>
        <begin position="148"/>
        <end position="166"/>
    </location>
</feature>
<dbReference type="SUPFAM" id="SSF55785">
    <property type="entry name" value="PYP-like sensor domain (PAS domain)"/>
    <property type="match status" value="1"/>
</dbReference>
<keyword evidence="2" id="KW-0812">Transmembrane</keyword>
<dbReference type="Pfam" id="PF00563">
    <property type="entry name" value="EAL"/>
    <property type="match status" value="1"/>
</dbReference>
<dbReference type="PROSITE" id="PS50113">
    <property type="entry name" value="PAC"/>
    <property type="match status" value="1"/>
</dbReference>
<sequence>MKLPLLRLDSALTSNEVFRVASLFLYLILLVHAAMAAATQRLVVSDASVLALSLVTLLFLVSLGRFFWPRVVAYDQGRLLFEMGIVMLAISILALQRTLPSVDLSSLIAVAGVFLLPLETGAAVAATFGILVLGLILRSELDMRLSDWLPNMYALLFAGLLARLLGRALKQNALALDQAKLDQRRFDAIARATRHALMIVDDKFRITYVNPAFQEVTGYAEEETRHMSFRDVNHPDDEIESKKKLRYLRNMPSSSIFSRHRTLHKDGHWVWVEVRGYNLLHDPAIKGLVFSIEDISERKEYELRLEHQALHDPLTGLPNRRHVLKRLTGAIEAFRENQTRLAVLVCNLDFFKSLNDMHGHDFGDKCLLELTRRISAELAPGDFVARFGGNEFVVLADGGPAEAKSKSEALLAAVSRQLVVENVIVKLQASVGIAFLHAGHKNPAELLRDADAAMYQAKESGRNRAEIFDAALQDLRTRRAQLDAALRFALERDELSLNYQPKVALDDGTIRGFELLLRWNNPQHGEIAPQEFIPIAEESGLIVPIGLWALEQACLQLRSWGRHRATADVTIAVNVSMRQLLQSSFLPEVAAILDRTGVSPAAIELELTESSAMANPLQTIETLSILKKMGFRLALDDFGTGYSSLAYLQKLPLDVLKIDKAFIHGLGTNSSDAEIIRLILALAHTLKLDTVAEGVETAEQVMLLKHMGCHLGQGYTFSRSVTAREAEQLLHLASSTVLAS</sequence>
<dbReference type="InterPro" id="IPR052155">
    <property type="entry name" value="Biofilm_reg_signaling"/>
</dbReference>
<dbReference type="Proteomes" id="UP000266327">
    <property type="component" value="Unassembled WGS sequence"/>
</dbReference>
<proteinExistence type="predicted"/>
<dbReference type="InterPro" id="IPR000160">
    <property type="entry name" value="GGDEF_dom"/>
</dbReference>
<dbReference type="Gene3D" id="3.30.450.20">
    <property type="entry name" value="PAS domain"/>
    <property type="match status" value="1"/>
</dbReference>
<dbReference type="InterPro" id="IPR001633">
    <property type="entry name" value="EAL_dom"/>
</dbReference>
<dbReference type="OrthoDB" id="9813903at2"/>
<dbReference type="EMBL" id="QYUQ01000002">
    <property type="protein sequence ID" value="RJG00900.1"/>
    <property type="molecule type" value="Genomic_DNA"/>
</dbReference>
<evidence type="ECO:0000256" key="1">
    <source>
        <dbReference type="ARBA" id="ARBA00051114"/>
    </source>
</evidence>
<dbReference type="CDD" id="cd01948">
    <property type="entry name" value="EAL"/>
    <property type="match status" value="1"/>
</dbReference>
<feature type="transmembrane region" description="Helical" evidence="2">
    <location>
        <begin position="46"/>
        <end position="67"/>
    </location>
</feature>
<dbReference type="InterPro" id="IPR029787">
    <property type="entry name" value="Nucleotide_cyclase"/>
</dbReference>
<feature type="domain" description="PAC" evidence="4">
    <location>
        <begin position="256"/>
        <end position="307"/>
    </location>
</feature>
<dbReference type="PROSITE" id="PS50883">
    <property type="entry name" value="EAL"/>
    <property type="match status" value="1"/>
</dbReference>
<organism evidence="7 8">
    <name type="scientific">Noviherbaspirillum sedimenti</name>
    <dbReference type="NCBI Taxonomy" id="2320865"/>
    <lineage>
        <taxon>Bacteria</taxon>
        <taxon>Pseudomonadati</taxon>
        <taxon>Pseudomonadota</taxon>
        <taxon>Betaproteobacteria</taxon>
        <taxon>Burkholderiales</taxon>
        <taxon>Oxalobacteraceae</taxon>
        <taxon>Noviherbaspirillum</taxon>
    </lineage>
</organism>
<dbReference type="FunFam" id="3.20.20.450:FF:000001">
    <property type="entry name" value="Cyclic di-GMP phosphodiesterase yahA"/>
    <property type="match status" value="1"/>
</dbReference>
<dbReference type="NCBIfam" id="TIGR00229">
    <property type="entry name" value="sensory_box"/>
    <property type="match status" value="1"/>
</dbReference>
<dbReference type="CDD" id="cd00130">
    <property type="entry name" value="PAS"/>
    <property type="match status" value="1"/>
</dbReference>
<dbReference type="Pfam" id="PF00990">
    <property type="entry name" value="GGDEF"/>
    <property type="match status" value="1"/>
</dbReference>
<evidence type="ECO:0000259" key="3">
    <source>
        <dbReference type="PROSITE" id="PS50112"/>
    </source>
</evidence>
<feature type="domain" description="EAL" evidence="5">
    <location>
        <begin position="479"/>
        <end position="734"/>
    </location>
</feature>
<dbReference type="GO" id="GO:0071732">
    <property type="term" value="P:cellular response to nitric oxide"/>
    <property type="evidence" value="ECO:0007669"/>
    <property type="project" value="UniProtKB-ARBA"/>
</dbReference>
<dbReference type="InterPro" id="IPR043128">
    <property type="entry name" value="Rev_trsase/Diguanyl_cyclase"/>
</dbReference>
<feature type="transmembrane region" description="Helical" evidence="2">
    <location>
        <begin position="79"/>
        <end position="95"/>
    </location>
</feature>
<keyword evidence="2" id="KW-1133">Transmembrane helix</keyword>
<dbReference type="Pfam" id="PF08447">
    <property type="entry name" value="PAS_3"/>
    <property type="match status" value="1"/>
</dbReference>
<accession>A0A3A3GIY8</accession>
<dbReference type="InterPro" id="IPR035919">
    <property type="entry name" value="EAL_sf"/>
</dbReference>
<evidence type="ECO:0000259" key="6">
    <source>
        <dbReference type="PROSITE" id="PS50887"/>
    </source>
</evidence>
<evidence type="ECO:0000259" key="5">
    <source>
        <dbReference type="PROSITE" id="PS50883"/>
    </source>
</evidence>
<reference evidence="8" key="1">
    <citation type="submission" date="2018-09" db="EMBL/GenBank/DDBJ databases">
        <authorList>
            <person name="Zhu H."/>
        </authorList>
    </citation>
    <scope>NUCLEOTIDE SEQUENCE [LARGE SCALE GENOMIC DNA]</scope>
    <source>
        <strain evidence="8">K1S02-23</strain>
    </source>
</reference>